<dbReference type="AlphaFoldDB" id="A0A1W2CK47"/>
<proteinExistence type="predicted"/>
<dbReference type="EMBL" id="FWYC01000005">
    <property type="protein sequence ID" value="SMC85561.1"/>
    <property type="molecule type" value="Genomic_DNA"/>
</dbReference>
<protein>
    <submittedName>
        <fullName evidence="1">Uncharacterized protein</fullName>
    </submittedName>
</protein>
<organism evidence="1 2">
    <name type="scientific">Lentzea albidocapillata</name>
    <dbReference type="NCBI Taxonomy" id="40571"/>
    <lineage>
        <taxon>Bacteria</taxon>
        <taxon>Bacillati</taxon>
        <taxon>Actinomycetota</taxon>
        <taxon>Actinomycetes</taxon>
        <taxon>Pseudonocardiales</taxon>
        <taxon>Pseudonocardiaceae</taxon>
        <taxon>Lentzea</taxon>
    </lineage>
</organism>
<sequence length="40" mass="4604">MAAAANFMTEDPFEQAIWQAERLTMKQREALLIIYQGMVS</sequence>
<reference evidence="2" key="1">
    <citation type="submission" date="2017-04" db="EMBL/GenBank/DDBJ databases">
        <authorList>
            <person name="Varghese N."/>
            <person name="Submissions S."/>
        </authorList>
    </citation>
    <scope>NUCLEOTIDE SEQUENCE [LARGE SCALE GENOMIC DNA]</scope>
    <source>
        <strain evidence="2">DSM 44073</strain>
    </source>
</reference>
<name>A0A1W2CK47_9PSEU</name>
<gene>
    <name evidence="1" type="ORF">SAMN05660733_02123</name>
</gene>
<evidence type="ECO:0000313" key="1">
    <source>
        <dbReference type="EMBL" id="SMC85561.1"/>
    </source>
</evidence>
<accession>A0A1W2CK47</accession>
<dbReference type="Proteomes" id="UP000192840">
    <property type="component" value="Unassembled WGS sequence"/>
</dbReference>
<evidence type="ECO:0000313" key="2">
    <source>
        <dbReference type="Proteomes" id="UP000192840"/>
    </source>
</evidence>
<keyword evidence="2" id="KW-1185">Reference proteome</keyword>